<dbReference type="AlphaFoldDB" id="A0A2U3KK70"/>
<dbReference type="Pfam" id="PF08665">
    <property type="entry name" value="PglZ"/>
    <property type="match status" value="1"/>
</dbReference>
<protein>
    <submittedName>
        <fullName evidence="1">PglZ domain protein</fullName>
    </submittedName>
</protein>
<dbReference type="InterPro" id="IPR014060">
    <property type="entry name" value="PglZ"/>
</dbReference>
<dbReference type="Proteomes" id="UP000238916">
    <property type="component" value="Unassembled WGS sequence"/>
</dbReference>
<organism evidence="1 2">
    <name type="scientific">Candidatus Desulfosporosinus infrequens</name>
    <dbReference type="NCBI Taxonomy" id="2043169"/>
    <lineage>
        <taxon>Bacteria</taxon>
        <taxon>Bacillati</taxon>
        <taxon>Bacillota</taxon>
        <taxon>Clostridia</taxon>
        <taxon>Eubacteriales</taxon>
        <taxon>Desulfitobacteriaceae</taxon>
        <taxon>Desulfosporosinus</taxon>
    </lineage>
</organism>
<proteinExistence type="predicted"/>
<reference evidence="2" key="1">
    <citation type="submission" date="2018-02" db="EMBL/GenBank/DDBJ databases">
        <authorList>
            <person name="Hausmann B."/>
        </authorList>
    </citation>
    <scope>NUCLEOTIDE SEQUENCE [LARGE SCALE GENOMIC DNA]</scope>
    <source>
        <strain evidence="2">Peat soil MAG SbF1</strain>
    </source>
</reference>
<dbReference type="NCBIfam" id="TIGR02687">
    <property type="entry name" value="BREX-1 system phosphatase PglZ type A"/>
    <property type="match status" value="1"/>
</dbReference>
<sequence>MNLTEVKKSLERQFAHELSQGNVRNIVFWYDEEGIFAEDIDSLELEGVKIIKLYDNNMFATKLYIEETDTTGNLLVYSPLPRPANKENWLTDTIKYSRTFSTDETSLNLLNFKIDSALRHVVAQYKLFFRNRERCKRFEGYRLAPYTETKIDVAVLSTLSKLPAPNLDQVVRTLLTELANGETTLYDSIAKFGNLDALWTLIQRAYGYGFPEQSLEKLAIMLLVTHLSHSINGKLPKEWQTYVSSNSNCFVFVDNFMKNTQLWNAYNKLAGFVADKLNLRERIPKWNIDDIIDCDTFEEFDCSIITRIGENITLQAGEYERYRKFIYSRRNRRYYLQFAIEYDVLRYACEFLELCQKHADLLGLTIAKLFENYIQAYYKLDGSYRHFLSSYDKLAEQDGFMSLFKKIENYYTNWFLNELSMKWCAFLDEENVWRVPGVTSQQSFYEKYVGRFVADNERLVVIVSDGLRFESAVELNALLNSEQKGSSELEAMLGVIPSYTALGMAALLPHKFITVTDKADIVIDGISTKGTENREKILKLVKEESIAITHENIMSLTSQQMAEKFSGVKLIYIYHNTIDARGDNATTEHEAFDATEKCFRELSGLVRALRNNISAINVLITSDHGYIYRRTPLSERDKTPKEDAIGIESKRRFILTNVDADIQGTQAFSLNYLAKDKTDIRAIIPRVTNCFKVQGSGSCYVHGGTSLQEVVIPVIKFKSDKNLSRSMSAKKVSLNLTNLSRKITSVITYLTFFQIEPVGEKLLPLRVTAYFADEAGNRISNENIIIAESTSGNPGERTYKEKFTLKDMAYDKAKEYYFILKDEDELVNREYARIPFVIDLVFGGSIQF</sequence>
<name>A0A2U3KK70_9FIRM</name>
<evidence type="ECO:0000313" key="1">
    <source>
        <dbReference type="EMBL" id="SPF40068.1"/>
    </source>
</evidence>
<dbReference type="OrthoDB" id="9769734at2"/>
<dbReference type="EMBL" id="OMOF01000132">
    <property type="protein sequence ID" value="SPF40068.1"/>
    <property type="molecule type" value="Genomic_DNA"/>
</dbReference>
<evidence type="ECO:0000313" key="2">
    <source>
        <dbReference type="Proteomes" id="UP000238916"/>
    </source>
</evidence>
<accession>A0A2U3KK70</accession>
<gene>
    <name evidence="1" type="ORF">SBF1_2170008</name>
</gene>